<dbReference type="Proteomes" id="UP001172083">
    <property type="component" value="Unassembled WGS sequence"/>
</dbReference>
<keyword evidence="2" id="KW-1185">Reference proteome</keyword>
<protein>
    <recommendedName>
        <fullName evidence="3">Outer membrane protein beta-barrel domain-containing protein</fullName>
    </recommendedName>
</protein>
<sequence length="238" mass="25891">MNVVFKTKVTSIIAVTLLILGGLSGSNQLKAQEIGVSASFFIPKNGYFSAPISPISFRGFGINITDYLSVETGVTLYRMSGLNVKSLPFESKKPLIGPTFTLLVPLELVLEFGNNDHVFRIKGGGFTFFNFDQKINEGNLDRALIPYTGWQVANSDFEADNNIGFGIHFGGEYIFYLKNNFGISMGGYYYIGQAEVNLSGTITGGDETGINIMETAFPGSEVDFTGFEISLGILFSTN</sequence>
<dbReference type="EMBL" id="JAUJEB010000016">
    <property type="protein sequence ID" value="MDN5217390.1"/>
    <property type="molecule type" value="Genomic_DNA"/>
</dbReference>
<gene>
    <name evidence="1" type="ORF">QQ020_35275</name>
</gene>
<accession>A0ABT8LHV0</accession>
<comment type="caution">
    <text evidence="1">The sequence shown here is derived from an EMBL/GenBank/DDBJ whole genome shotgun (WGS) entry which is preliminary data.</text>
</comment>
<proteinExistence type="predicted"/>
<dbReference type="RefSeq" id="WP_346762727.1">
    <property type="nucleotide sequence ID" value="NZ_JAUJEB010000016.1"/>
</dbReference>
<evidence type="ECO:0008006" key="3">
    <source>
        <dbReference type="Google" id="ProtNLM"/>
    </source>
</evidence>
<evidence type="ECO:0000313" key="1">
    <source>
        <dbReference type="EMBL" id="MDN5217390.1"/>
    </source>
</evidence>
<reference evidence="1" key="1">
    <citation type="submission" date="2023-06" db="EMBL/GenBank/DDBJ databases">
        <title>Genomic of Agaribacillus aureum.</title>
        <authorList>
            <person name="Wang G."/>
        </authorList>
    </citation>
    <scope>NUCLEOTIDE SEQUENCE</scope>
    <source>
        <strain evidence="1">BMA12</strain>
    </source>
</reference>
<name>A0ABT8LHV0_9BACT</name>
<organism evidence="1 2">
    <name type="scientific">Agaribacillus aureus</name>
    <dbReference type="NCBI Taxonomy" id="3051825"/>
    <lineage>
        <taxon>Bacteria</taxon>
        <taxon>Pseudomonadati</taxon>
        <taxon>Bacteroidota</taxon>
        <taxon>Cytophagia</taxon>
        <taxon>Cytophagales</taxon>
        <taxon>Splendidivirgaceae</taxon>
        <taxon>Agaribacillus</taxon>
    </lineage>
</organism>
<evidence type="ECO:0000313" key="2">
    <source>
        <dbReference type="Proteomes" id="UP001172083"/>
    </source>
</evidence>